<evidence type="ECO:0000256" key="3">
    <source>
        <dbReference type="ARBA" id="ARBA00022833"/>
    </source>
</evidence>
<sequence>MKRGKKLHRYAKAGHRSCQPNVDSDTSIQNEPVKYNDAKIAGKSADELNEEIAAKIDTCENDDNSLRIDFYPFAYSLHDEQLSSRCWYCLAKVDTLKMLHCRRCHACHKGMFCNKKCQVLGWKDHRSECKAFKSHDAIANIEVRLLGRIVTRYKVCYMSRS</sequence>
<dbReference type="InterPro" id="IPR002893">
    <property type="entry name" value="Znf_MYND"/>
</dbReference>
<gene>
    <name evidence="6" type="ORF">WBA_LOCUS3688</name>
</gene>
<feature type="non-terminal residue" evidence="6">
    <location>
        <position position="161"/>
    </location>
</feature>
<dbReference type="InParanoid" id="A0A3P7FIF8"/>
<evidence type="ECO:0000313" key="7">
    <source>
        <dbReference type="Proteomes" id="UP000270924"/>
    </source>
</evidence>
<evidence type="ECO:0000256" key="2">
    <source>
        <dbReference type="ARBA" id="ARBA00022771"/>
    </source>
</evidence>
<evidence type="ECO:0000256" key="1">
    <source>
        <dbReference type="ARBA" id="ARBA00022723"/>
    </source>
</evidence>
<dbReference type="Proteomes" id="UP000270924">
    <property type="component" value="Unassembled WGS sequence"/>
</dbReference>
<dbReference type="SUPFAM" id="SSF144232">
    <property type="entry name" value="HIT/MYND zinc finger-like"/>
    <property type="match status" value="1"/>
</dbReference>
<dbReference type="PROSITE" id="PS50865">
    <property type="entry name" value="ZF_MYND_2"/>
    <property type="match status" value="1"/>
</dbReference>
<dbReference type="EMBL" id="UYWW01001314">
    <property type="protein sequence ID" value="VDM10302.1"/>
    <property type="molecule type" value="Genomic_DNA"/>
</dbReference>
<reference evidence="6 7" key="1">
    <citation type="submission" date="2018-11" db="EMBL/GenBank/DDBJ databases">
        <authorList>
            <consortium name="Pathogen Informatics"/>
        </authorList>
    </citation>
    <scope>NUCLEOTIDE SEQUENCE [LARGE SCALE GENOMIC DNA]</scope>
</reference>
<dbReference type="OrthoDB" id="1028014at2759"/>
<proteinExistence type="predicted"/>
<dbReference type="AlphaFoldDB" id="A0A3P7FIF8"/>
<evidence type="ECO:0000256" key="4">
    <source>
        <dbReference type="PROSITE-ProRule" id="PRU00134"/>
    </source>
</evidence>
<evidence type="ECO:0000259" key="5">
    <source>
        <dbReference type="PROSITE" id="PS50865"/>
    </source>
</evidence>
<protein>
    <recommendedName>
        <fullName evidence="5">MYND-type domain-containing protein</fullName>
    </recommendedName>
</protein>
<feature type="domain" description="MYND-type" evidence="5">
    <location>
        <begin position="86"/>
        <end position="129"/>
    </location>
</feature>
<keyword evidence="3" id="KW-0862">Zinc</keyword>
<accession>A0A3P7FIF8</accession>
<evidence type="ECO:0000313" key="6">
    <source>
        <dbReference type="EMBL" id="VDM10302.1"/>
    </source>
</evidence>
<name>A0A3P7FIF8_WUCBA</name>
<dbReference type="Pfam" id="PF01753">
    <property type="entry name" value="zf-MYND"/>
    <property type="match status" value="1"/>
</dbReference>
<dbReference type="PROSITE" id="PS01360">
    <property type="entry name" value="ZF_MYND_1"/>
    <property type="match status" value="1"/>
</dbReference>
<organism evidence="6 7">
    <name type="scientific">Wuchereria bancrofti</name>
    <dbReference type="NCBI Taxonomy" id="6293"/>
    <lineage>
        <taxon>Eukaryota</taxon>
        <taxon>Metazoa</taxon>
        <taxon>Ecdysozoa</taxon>
        <taxon>Nematoda</taxon>
        <taxon>Chromadorea</taxon>
        <taxon>Rhabditida</taxon>
        <taxon>Spirurina</taxon>
        <taxon>Spiruromorpha</taxon>
        <taxon>Filarioidea</taxon>
        <taxon>Onchocercidae</taxon>
        <taxon>Wuchereria</taxon>
    </lineage>
</organism>
<dbReference type="Gene3D" id="6.10.140.2220">
    <property type="match status" value="1"/>
</dbReference>
<keyword evidence="1" id="KW-0479">Metal-binding</keyword>
<keyword evidence="7" id="KW-1185">Reference proteome</keyword>
<keyword evidence="2 4" id="KW-0863">Zinc-finger</keyword>
<dbReference type="GO" id="GO:0008270">
    <property type="term" value="F:zinc ion binding"/>
    <property type="evidence" value="ECO:0007669"/>
    <property type="project" value="UniProtKB-KW"/>
</dbReference>